<keyword evidence="2" id="KW-1185">Reference proteome</keyword>
<protein>
    <submittedName>
        <fullName evidence="1">Uncharacterized protein</fullName>
    </submittedName>
</protein>
<proteinExistence type="predicted"/>
<dbReference type="EMBL" id="BOOW01000034">
    <property type="protein sequence ID" value="GII95127.1"/>
    <property type="molecule type" value="Genomic_DNA"/>
</dbReference>
<evidence type="ECO:0000313" key="2">
    <source>
        <dbReference type="Proteomes" id="UP000606172"/>
    </source>
</evidence>
<evidence type="ECO:0000313" key="1">
    <source>
        <dbReference type="EMBL" id="GII95127.1"/>
    </source>
</evidence>
<dbReference type="RefSeq" id="WP_204030212.1">
    <property type="nucleotide sequence ID" value="NZ_BOOW01000034.1"/>
</dbReference>
<reference evidence="1" key="1">
    <citation type="submission" date="2021-01" db="EMBL/GenBank/DDBJ databases">
        <title>Whole genome shotgun sequence of Sinosporangium siamense NBRC 109515.</title>
        <authorList>
            <person name="Komaki H."/>
            <person name="Tamura T."/>
        </authorList>
    </citation>
    <scope>NUCLEOTIDE SEQUENCE</scope>
    <source>
        <strain evidence="1">NBRC 109515</strain>
    </source>
</reference>
<sequence>MKVTNIAYRAKHTGLQGLLASVLIDIGRALASLQAGAGIHWKLIGFSLGRAFLTALITFLHNDKSAASE</sequence>
<dbReference type="Proteomes" id="UP000606172">
    <property type="component" value="Unassembled WGS sequence"/>
</dbReference>
<gene>
    <name evidence="1" type="ORF">Ssi02_53580</name>
</gene>
<dbReference type="AlphaFoldDB" id="A0A919RKZ8"/>
<comment type="caution">
    <text evidence="1">The sequence shown here is derived from an EMBL/GenBank/DDBJ whole genome shotgun (WGS) entry which is preliminary data.</text>
</comment>
<organism evidence="1 2">
    <name type="scientific">Sinosporangium siamense</name>
    <dbReference type="NCBI Taxonomy" id="1367973"/>
    <lineage>
        <taxon>Bacteria</taxon>
        <taxon>Bacillati</taxon>
        <taxon>Actinomycetota</taxon>
        <taxon>Actinomycetes</taxon>
        <taxon>Streptosporangiales</taxon>
        <taxon>Streptosporangiaceae</taxon>
        <taxon>Sinosporangium</taxon>
    </lineage>
</organism>
<accession>A0A919RKZ8</accession>
<name>A0A919RKZ8_9ACTN</name>